<dbReference type="Pfam" id="PF05401">
    <property type="entry name" value="NodS"/>
    <property type="match status" value="1"/>
</dbReference>
<dbReference type="RefSeq" id="WP_380050983.1">
    <property type="nucleotide sequence ID" value="NZ_JBHSOH010000030.1"/>
</dbReference>
<dbReference type="InterPro" id="IPR029063">
    <property type="entry name" value="SAM-dependent_MTases_sf"/>
</dbReference>
<gene>
    <name evidence="4" type="ORF">ACFPQ6_15220</name>
</gene>
<evidence type="ECO:0000313" key="5">
    <source>
        <dbReference type="Proteomes" id="UP001595979"/>
    </source>
</evidence>
<dbReference type="SUPFAM" id="SSF53335">
    <property type="entry name" value="S-adenosyl-L-methionine-dependent methyltransferases"/>
    <property type="match status" value="1"/>
</dbReference>
<comment type="caution">
    <text evidence="4">The sequence shown here is derived from an EMBL/GenBank/DDBJ whole genome shotgun (WGS) entry which is preliminary data.</text>
</comment>
<keyword evidence="1 4" id="KW-0489">Methyltransferase</keyword>
<dbReference type="PANTHER" id="PTHR43464">
    <property type="entry name" value="METHYLTRANSFERASE"/>
    <property type="match status" value="1"/>
</dbReference>
<evidence type="ECO:0000256" key="3">
    <source>
        <dbReference type="ARBA" id="ARBA00022691"/>
    </source>
</evidence>
<evidence type="ECO:0000256" key="2">
    <source>
        <dbReference type="ARBA" id="ARBA00022679"/>
    </source>
</evidence>
<dbReference type="GO" id="GO:0032259">
    <property type="term" value="P:methylation"/>
    <property type="evidence" value="ECO:0007669"/>
    <property type="project" value="UniProtKB-KW"/>
</dbReference>
<protein>
    <submittedName>
        <fullName evidence="4">Class I SAM-dependent DNA methyltransferase</fullName>
    </submittedName>
</protein>
<dbReference type="CDD" id="cd02440">
    <property type="entry name" value="AdoMet_MTases"/>
    <property type="match status" value="1"/>
</dbReference>
<evidence type="ECO:0000313" key="4">
    <source>
        <dbReference type="EMBL" id="MFC5849656.1"/>
    </source>
</evidence>
<keyword evidence="5" id="KW-1185">Reference proteome</keyword>
<sequence>MTLPDRYFEDVYGASDDPWQFETSPYEAAKYARTLAALPREHYGRGLEVGCSIGVLTAQLAGRMDALLSVDVNEKALGRARARLATHPGGERVTFARRRLPDDLAALGGPFDLVVLSEVLYYLSPEDLERALDGLLERLASGGTLLLAHWTPHVHDYPQTGDAVHAAALRRVGTGLRHVHAERHGDDREGYRLDVLERAD</sequence>
<reference evidence="5" key="1">
    <citation type="journal article" date="2019" name="Int. J. Syst. Evol. Microbiol.">
        <title>The Global Catalogue of Microorganisms (GCM) 10K type strain sequencing project: providing services to taxonomists for standard genome sequencing and annotation.</title>
        <authorList>
            <consortium name="The Broad Institute Genomics Platform"/>
            <consortium name="The Broad Institute Genome Sequencing Center for Infectious Disease"/>
            <person name="Wu L."/>
            <person name="Ma J."/>
        </authorList>
    </citation>
    <scope>NUCLEOTIDE SEQUENCE [LARGE SCALE GENOMIC DNA]</scope>
    <source>
        <strain evidence="5">CGMCC 1.15053</strain>
    </source>
</reference>
<name>A0ABW1DPD2_9DEIO</name>
<dbReference type="PANTHER" id="PTHR43464:SF19">
    <property type="entry name" value="UBIQUINONE BIOSYNTHESIS O-METHYLTRANSFERASE, MITOCHONDRIAL"/>
    <property type="match status" value="1"/>
</dbReference>
<dbReference type="EMBL" id="JBHSOH010000030">
    <property type="protein sequence ID" value="MFC5849656.1"/>
    <property type="molecule type" value="Genomic_DNA"/>
</dbReference>
<keyword evidence="2" id="KW-0808">Transferase</keyword>
<dbReference type="Gene3D" id="3.40.50.150">
    <property type="entry name" value="Vaccinia Virus protein VP39"/>
    <property type="match status" value="1"/>
</dbReference>
<keyword evidence="3" id="KW-0949">S-adenosyl-L-methionine</keyword>
<organism evidence="4 5">
    <name type="scientific">Deinococcus petrolearius</name>
    <dbReference type="NCBI Taxonomy" id="1751295"/>
    <lineage>
        <taxon>Bacteria</taxon>
        <taxon>Thermotogati</taxon>
        <taxon>Deinococcota</taxon>
        <taxon>Deinococci</taxon>
        <taxon>Deinococcales</taxon>
        <taxon>Deinococcaceae</taxon>
        <taxon>Deinococcus</taxon>
    </lineage>
</organism>
<accession>A0ABW1DPD2</accession>
<dbReference type="Proteomes" id="UP001595979">
    <property type="component" value="Unassembled WGS sequence"/>
</dbReference>
<dbReference type="GO" id="GO:0008168">
    <property type="term" value="F:methyltransferase activity"/>
    <property type="evidence" value="ECO:0007669"/>
    <property type="project" value="UniProtKB-KW"/>
</dbReference>
<evidence type="ECO:0000256" key="1">
    <source>
        <dbReference type="ARBA" id="ARBA00022603"/>
    </source>
</evidence>
<proteinExistence type="predicted"/>
<dbReference type="InterPro" id="IPR008715">
    <property type="entry name" value="SAM-MeTfrase_NodS-like"/>
</dbReference>